<reference evidence="1" key="1">
    <citation type="submission" date="2019-10" db="EMBL/GenBank/DDBJ databases">
        <authorList>
            <consortium name="DOE Joint Genome Institute"/>
            <person name="Kuo A."/>
            <person name="Miyauchi S."/>
            <person name="Kiss E."/>
            <person name="Drula E."/>
            <person name="Kohler A."/>
            <person name="Sanchez-Garcia M."/>
            <person name="Andreopoulos B."/>
            <person name="Barry K.W."/>
            <person name="Bonito G."/>
            <person name="Buee M."/>
            <person name="Carver A."/>
            <person name="Chen C."/>
            <person name="Cichocki N."/>
            <person name="Clum A."/>
            <person name="Culley D."/>
            <person name="Crous P.W."/>
            <person name="Fauchery L."/>
            <person name="Girlanda M."/>
            <person name="Hayes R."/>
            <person name="Keri Z."/>
            <person name="Labutti K."/>
            <person name="Lipzen A."/>
            <person name="Lombard V."/>
            <person name="Magnuson J."/>
            <person name="Maillard F."/>
            <person name="Morin E."/>
            <person name="Murat C."/>
            <person name="Nolan M."/>
            <person name="Ohm R."/>
            <person name="Pangilinan J."/>
            <person name="Pereira M."/>
            <person name="Perotto S."/>
            <person name="Peter M."/>
            <person name="Riley R."/>
            <person name="Sitrit Y."/>
            <person name="Stielow B."/>
            <person name="Szollosi G."/>
            <person name="Zifcakova L."/>
            <person name="Stursova M."/>
            <person name="Spatafora J.W."/>
            <person name="Tedersoo L."/>
            <person name="Vaario L.-M."/>
            <person name="Yamada A."/>
            <person name="Yan M."/>
            <person name="Wang P."/>
            <person name="Xu J."/>
            <person name="Bruns T."/>
            <person name="Baldrian P."/>
            <person name="Vilgalys R."/>
            <person name="Henrissat B."/>
            <person name="Grigoriev I.V."/>
            <person name="Hibbett D."/>
            <person name="Nagy L.G."/>
            <person name="Martin F.M."/>
        </authorList>
    </citation>
    <scope>NUCLEOTIDE SEQUENCE</scope>
    <source>
        <strain evidence="1">P2</strain>
    </source>
</reference>
<proteinExistence type="predicted"/>
<dbReference type="EMBL" id="MU117996">
    <property type="protein sequence ID" value="KAF9649539.1"/>
    <property type="molecule type" value="Genomic_DNA"/>
</dbReference>
<keyword evidence="2" id="KW-1185">Reference proteome</keyword>
<evidence type="ECO:0000313" key="2">
    <source>
        <dbReference type="Proteomes" id="UP000886501"/>
    </source>
</evidence>
<dbReference type="Proteomes" id="UP000886501">
    <property type="component" value="Unassembled WGS sequence"/>
</dbReference>
<reference evidence="1" key="2">
    <citation type="journal article" date="2020" name="Nat. Commun.">
        <title>Large-scale genome sequencing of mycorrhizal fungi provides insights into the early evolution of symbiotic traits.</title>
        <authorList>
            <person name="Miyauchi S."/>
            <person name="Kiss E."/>
            <person name="Kuo A."/>
            <person name="Drula E."/>
            <person name="Kohler A."/>
            <person name="Sanchez-Garcia M."/>
            <person name="Morin E."/>
            <person name="Andreopoulos B."/>
            <person name="Barry K.W."/>
            <person name="Bonito G."/>
            <person name="Buee M."/>
            <person name="Carver A."/>
            <person name="Chen C."/>
            <person name="Cichocki N."/>
            <person name="Clum A."/>
            <person name="Culley D."/>
            <person name="Crous P.W."/>
            <person name="Fauchery L."/>
            <person name="Girlanda M."/>
            <person name="Hayes R.D."/>
            <person name="Keri Z."/>
            <person name="LaButti K."/>
            <person name="Lipzen A."/>
            <person name="Lombard V."/>
            <person name="Magnuson J."/>
            <person name="Maillard F."/>
            <person name="Murat C."/>
            <person name="Nolan M."/>
            <person name="Ohm R.A."/>
            <person name="Pangilinan J."/>
            <person name="Pereira M.F."/>
            <person name="Perotto S."/>
            <person name="Peter M."/>
            <person name="Pfister S."/>
            <person name="Riley R."/>
            <person name="Sitrit Y."/>
            <person name="Stielow J.B."/>
            <person name="Szollosi G."/>
            <person name="Zifcakova L."/>
            <person name="Stursova M."/>
            <person name="Spatafora J.W."/>
            <person name="Tedersoo L."/>
            <person name="Vaario L.M."/>
            <person name="Yamada A."/>
            <person name="Yan M."/>
            <person name="Wang P."/>
            <person name="Xu J."/>
            <person name="Bruns T."/>
            <person name="Baldrian P."/>
            <person name="Vilgalys R."/>
            <person name="Dunand C."/>
            <person name="Henrissat B."/>
            <person name="Grigoriev I.V."/>
            <person name="Hibbett D."/>
            <person name="Nagy L.G."/>
            <person name="Martin F.M."/>
        </authorList>
    </citation>
    <scope>NUCLEOTIDE SEQUENCE</scope>
    <source>
        <strain evidence="1">P2</strain>
    </source>
</reference>
<organism evidence="1 2">
    <name type="scientific">Thelephora ganbajun</name>
    <name type="common">Ganba fungus</name>
    <dbReference type="NCBI Taxonomy" id="370292"/>
    <lineage>
        <taxon>Eukaryota</taxon>
        <taxon>Fungi</taxon>
        <taxon>Dikarya</taxon>
        <taxon>Basidiomycota</taxon>
        <taxon>Agaricomycotina</taxon>
        <taxon>Agaricomycetes</taxon>
        <taxon>Thelephorales</taxon>
        <taxon>Thelephoraceae</taxon>
        <taxon>Thelephora</taxon>
    </lineage>
</organism>
<name>A0ACB6ZJ40_THEGA</name>
<comment type="caution">
    <text evidence="1">The sequence shown here is derived from an EMBL/GenBank/DDBJ whole genome shotgun (WGS) entry which is preliminary data.</text>
</comment>
<accession>A0ACB6ZJ40</accession>
<sequence length="109" mass="12282">MTIYYTLTFCLMVAEVVMFGVLVTPPPYKVRKALFNWLSHSPIVAKVDYGLKIFFIFVKILFVGALEGMWRPVAEAETAKSGGQGLQDVRAETNRAAKFYSHQGVRDHP</sequence>
<evidence type="ECO:0000313" key="1">
    <source>
        <dbReference type="EMBL" id="KAF9649539.1"/>
    </source>
</evidence>
<protein>
    <submittedName>
        <fullName evidence="1">Uncharacterized protein</fullName>
    </submittedName>
</protein>
<gene>
    <name evidence="1" type="ORF">BDM02DRAFT_3113557</name>
</gene>